<accession>A0ABC8IXJ8</accession>
<dbReference type="SUPFAM" id="SSF54534">
    <property type="entry name" value="FKBP-like"/>
    <property type="match status" value="1"/>
</dbReference>
<dbReference type="Proteomes" id="UP001642260">
    <property type="component" value="Unassembled WGS sequence"/>
</dbReference>
<sequence length="160" mass="17822">MEQNHLPKKKKSETEDDKRRKKIVAGSLLKAVVRPGGGESIPKDGDQIIYHCTVRTLDGVVVESTRSECGGEADETTSKEGLPVRDVLGKSKMILGLLEGIPTMRKGEISMFKMKPEMHYAEKDCPVSAPANFPKDDELHFEIELLDFAKAKARSHYKPE</sequence>
<evidence type="ECO:0000256" key="6">
    <source>
        <dbReference type="SAM" id="MobiDB-lite"/>
    </source>
</evidence>
<comment type="catalytic activity">
    <reaction evidence="1 5">
        <text>[protein]-peptidylproline (omega=180) = [protein]-peptidylproline (omega=0)</text>
        <dbReference type="Rhea" id="RHEA:16237"/>
        <dbReference type="Rhea" id="RHEA-COMP:10747"/>
        <dbReference type="Rhea" id="RHEA-COMP:10748"/>
        <dbReference type="ChEBI" id="CHEBI:83833"/>
        <dbReference type="ChEBI" id="CHEBI:83834"/>
        <dbReference type="EC" id="5.2.1.8"/>
    </reaction>
</comment>
<evidence type="ECO:0000256" key="3">
    <source>
        <dbReference type="ARBA" id="ARBA00023110"/>
    </source>
</evidence>
<dbReference type="Pfam" id="PF00254">
    <property type="entry name" value="FKBP_C"/>
    <property type="match status" value="1"/>
</dbReference>
<dbReference type="EC" id="5.2.1.8" evidence="2 5"/>
<evidence type="ECO:0000259" key="7">
    <source>
        <dbReference type="PROSITE" id="PS50059"/>
    </source>
</evidence>
<dbReference type="AlphaFoldDB" id="A0ABC8IXJ8"/>
<gene>
    <name evidence="8" type="ORF">ERUC_LOCUS1056</name>
</gene>
<dbReference type="PANTHER" id="PTHR10516:SF268">
    <property type="entry name" value="PEPTIDYL-PROLYL CIS-TRANS ISOMERASE PASTICCINO1"/>
    <property type="match status" value="1"/>
</dbReference>
<dbReference type="Gene3D" id="3.10.50.40">
    <property type="match status" value="1"/>
</dbReference>
<evidence type="ECO:0000313" key="9">
    <source>
        <dbReference type="Proteomes" id="UP001642260"/>
    </source>
</evidence>
<dbReference type="PANTHER" id="PTHR10516">
    <property type="entry name" value="PEPTIDYL-PROLYL CIS-TRANS ISOMERASE"/>
    <property type="match status" value="1"/>
</dbReference>
<feature type="compositionally biased region" description="Basic residues" evidence="6">
    <location>
        <begin position="1"/>
        <end position="11"/>
    </location>
</feature>
<name>A0ABC8IXJ8_ERUVS</name>
<dbReference type="EMBL" id="CAKOAT010036670">
    <property type="protein sequence ID" value="CAH8286692.1"/>
    <property type="molecule type" value="Genomic_DNA"/>
</dbReference>
<feature type="region of interest" description="Disordered" evidence="6">
    <location>
        <begin position="1"/>
        <end position="21"/>
    </location>
</feature>
<keyword evidence="9" id="KW-1185">Reference proteome</keyword>
<evidence type="ECO:0000313" key="8">
    <source>
        <dbReference type="EMBL" id="CAH8286692.1"/>
    </source>
</evidence>
<evidence type="ECO:0000256" key="5">
    <source>
        <dbReference type="PROSITE-ProRule" id="PRU00277"/>
    </source>
</evidence>
<keyword evidence="3 5" id="KW-0697">Rotamase</keyword>
<reference evidence="8 9" key="1">
    <citation type="submission" date="2022-03" db="EMBL/GenBank/DDBJ databases">
        <authorList>
            <person name="Macdonald S."/>
            <person name="Ahmed S."/>
            <person name="Newling K."/>
        </authorList>
    </citation>
    <scope>NUCLEOTIDE SEQUENCE [LARGE SCALE GENOMIC DNA]</scope>
</reference>
<comment type="caution">
    <text evidence="8">The sequence shown here is derived from an EMBL/GenBank/DDBJ whole genome shotgun (WGS) entry which is preliminary data.</text>
</comment>
<dbReference type="FunFam" id="3.10.50.40:FF:000052">
    <property type="entry name" value="Peptidylprolyl isomerase"/>
    <property type="match status" value="1"/>
</dbReference>
<proteinExistence type="predicted"/>
<dbReference type="InterPro" id="IPR046357">
    <property type="entry name" value="PPIase_dom_sf"/>
</dbReference>
<keyword evidence="4 5" id="KW-0413">Isomerase</keyword>
<dbReference type="PROSITE" id="PS50059">
    <property type="entry name" value="FKBP_PPIASE"/>
    <property type="match status" value="1"/>
</dbReference>
<dbReference type="InterPro" id="IPR001179">
    <property type="entry name" value="PPIase_FKBP_dom"/>
</dbReference>
<protein>
    <recommendedName>
        <fullName evidence="2 5">peptidylprolyl isomerase</fullName>
        <ecNumber evidence="2 5">5.2.1.8</ecNumber>
    </recommendedName>
</protein>
<dbReference type="GO" id="GO:0003755">
    <property type="term" value="F:peptidyl-prolyl cis-trans isomerase activity"/>
    <property type="evidence" value="ECO:0007669"/>
    <property type="project" value="UniProtKB-KW"/>
</dbReference>
<evidence type="ECO:0000256" key="4">
    <source>
        <dbReference type="ARBA" id="ARBA00023235"/>
    </source>
</evidence>
<evidence type="ECO:0000256" key="2">
    <source>
        <dbReference type="ARBA" id="ARBA00013194"/>
    </source>
</evidence>
<dbReference type="InterPro" id="IPR050689">
    <property type="entry name" value="FKBP-type_PPIase"/>
</dbReference>
<evidence type="ECO:0000256" key="1">
    <source>
        <dbReference type="ARBA" id="ARBA00000971"/>
    </source>
</evidence>
<organism evidence="8 9">
    <name type="scientific">Eruca vesicaria subsp. sativa</name>
    <name type="common">Garden rocket</name>
    <name type="synonym">Eruca sativa</name>
    <dbReference type="NCBI Taxonomy" id="29727"/>
    <lineage>
        <taxon>Eukaryota</taxon>
        <taxon>Viridiplantae</taxon>
        <taxon>Streptophyta</taxon>
        <taxon>Embryophyta</taxon>
        <taxon>Tracheophyta</taxon>
        <taxon>Spermatophyta</taxon>
        <taxon>Magnoliopsida</taxon>
        <taxon>eudicotyledons</taxon>
        <taxon>Gunneridae</taxon>
        <taxon>Pentapetalae</taxon>
        <taxon>rosids</taxon>
        <taxon>malvids</taxon>
        <taxon>Brassicales</taxon>
        <taxon>Brassicaceae</taxon>
        <taxon>Brassiceae</taxon>
        <taxon>Eruca</taxon>
    </lineage>
</organism>
<feature type="domain" description="PPIase FKBP-type" evidence="7">
    <location>
        <begin position="45"/>
        <end position="149"/>
    </location>
</feature>